<comment type="caution">
    <text evidence="3">The sequence shown here is derived from an EMBL/GenBank/DDBJ whole genome shotgun (WGS) entry which is preliminary data.</text>
</comment>
<protein>
    <submittedName>
        <fullName evidence="3">Antitoxin VapB</fullName>
    </submittedName>
</protein>
<evidence type="ECO:0000259" key="2">
    <source>
        <dbReference type="Pfam" id="PF04014"/>
    </source>
</evidence>
<dbReference type="GO" id="GO:0003677">
    <property type="term" value="F:DNA binding"/>
    <property type="evidence" value="ECO:0007669"/>
    <property type="project" value="InterPro"/>
</dbReference>
<dbReference type="InterPro" id="IPR037914">
    <property type="entry name" value="SpoVT-AbrB_sf"/>
</dbReference>
<accession>A0A7W8DNK4</accession>
<gene>
    <name evidence="3" type="ORF">HNQ64_000626</name>
</gene>
<dbReference type="Pfam" id="PF04014">
    <property type="entry name" value="MazE_antitoxin"/>
    <property type="match status" value="1"/>
</dbReference>
<dbReference type="InterPro" id="IPR007159">
    <property type="entry name" value="SpoVT-AbrB_dom"/>
</dbReference>
<feature type="domain" description="SpoVT-AbrB" evidence="2">
    <location>
        <begin position="7"/>
        <end position="41"/>
    </location>
</feature>
<dbReference type="PANTHER" id="PTHR37550">
    <property type="entry name" value="ANTITOXIN VAPB1"/>
    <property type="match status" value="1"/>
</dbReference>
<keyword evidence="4" id="KW-1185">Reference proteome</keyword>
<evidence type="ECO:0000313" key="4">
    <source>
        <dbReference type="Proteomes" id="UP000534294"/>
    </source>
</evidence>
<dbReference type="InterPro" id="IPR051734">
    <property type="entry name" value="VapB_TA_antitoxins"/>
</dbReference>
<dbReference type="SUPFAM" id="SSF89447">
    <property type="entry name" value="AbrB/MazE/MraZ-like"/>
    <property type="match status" value="1"/>
</dbReference>
<name>A0A7W8DNK4_9BACT</name>
<proteinExistence type="inferred from homology"/>
<dbReference type="Gene3D" id="2.10.260.10">
    <property type="match status" value="1"/>
</dbReference>
<dbReference type="AlphaFoldDB" id="A0A7W8DNK4"/>
<sequence length="79" mass="9196">MTAIAKVFQNGRSQAVRLPKEFRVKGPEVYIRHTPEGILISERDPWDRMEEGCQQLSDEFLKAVEKREKKPPQKRKGSD</sequence>
<comment type="similarity">
    <text evidence="1">Belongs to the VapB family.</text>
</comment>
<reference evidence="3 4" key="1">
    <citation type="submission" date="2020-08" db="EMBL/GenBank/DDBJ databases">
        <title>Genomic Encyclopedia of Type Strains, Phase IV (KMG-IV): sequencing the most valuable type-strain genomes for metagenomic binning, comparative biology and taxonomic classification.</title>
        <authorList>
            <person name="Goeker M."/>
        </authorList>
    </citation>
    <scope>NUCLEOTIDE SEQUENCE [LARGE SCALE GENOMIC DNA]</scope>
    <source>
        <strain evidence="3 4">DSM 12251</strain>
    </source>
</reference>
<evidence type="ECO:0000256" key="1">
    <source>
        <dbReference type="ARBA" id="ARBA00007924"/>
    </source>
</evidence>
<evidence type="ECO:0000313" key="3">
    <source>
        <dbReference type="EMBL" id="MBB5036392.1"/>
    </source>
</evidence>
<dbReference type="RefSeq" id="WP_184205237.1">
    <property type="nucleotide sequence ID" value="NZ_JACHIF010000001.1"/>
</dbReference>
<dbReference type="Proteomes" id="UP000534294">
    <property type="component" value="Unassembled WGS sequence"/>
</dbReference>
<dbReference type="EMBL" id="JACHIF010000001">
    <property type="protein sequence ID" value="MBB5036392.1"/>
    <property type="molecule type" value="Genomic_DNA"/>
</dbReference>
<organism evidence="3 4">
    <name type="scientific">Prosthecobacter dejongeii</name>
    <dbReference type="NCBI Taxonomy" id="48465"/>
    <lineage>
        <taxon>Bacteria</taxon>
        <taxon>Pseudomonadati</taxon>
        <taxon>Verrucomicrobiota</taxon>
        <taxon>Verrucomicrobiia</taxon>
        <taxon>Verrucomicrobiales</taxon>
        <taxon>Verrucomicrobiaceae</taxon>
        <taxon>Prosthecobacter</taxon>
    </lineage>
</organism>
<dbReference type="PANTHER" id="PTHR37550:SF3">
    <property type="entry name" value="ANTITOXIN VAPB1"/>
    <property type="match status" value="1"/>
</dbReference>